<evidence type="ECO:0000256" key="2">
    <source>
        <dbReference type="ARBA" id="ARBA00023015"/>
    </source>
</evidence>
<dbReference type="Gene3D" id="1.10.10.10">
    <property type="entry name" value="Winged helix-like DNA-binding domain superfamily/Winged helix DNA-binding domain"/>
    <property type="match status" value="1"/>
</dbReference>
<gene>
    <name evidence="6" type="ORF">IW256_007458</name>
</gene>
<evidence type="ECO:0000259" key="5">
    <source>
        <dbReference type="PROSITE" id="PS50931"/>
    </source>
</evidence>
<dbReference type="Gene3D" id="3.40.190.10">
    <property type="entry name" value="Periplasmic binding protein-like II"/>
    <property type="match status" value="2"/>
</dbReference>
<protein>
    <submittedName>
        <fullName evidence="6">DNA-binding transcriptional LysR family regulator</fullName>
    </submittedName>
</protein>
<proteinExistence type="inferred from homology"/>
<name>A0A931DTP3_9ACTN</name>
<dbReference type="InterPro" id="IPR036390">
    <property type="entry name" value="WH_DNA-bd_sf"/>
</dbReference>
<dbReference type="GO" id="GO:0032993">
    <property type="term" value="C:protein-DNA complex"/>
    <property type="evidence" value="ECO:0007669"/>
    <property type="project" value="TreeGrafter"/>
</dbReference>
<dbReference type="Pfam" id="PF03466">
    <property type="entry name" value="LysR_substrate"/>
    <property type="match status" value="1"/>
</dbReference>
<evidence type="ECO:0000256" key="3">
    <source>
        <dbReference type="ARBA" id="ARBA00023125"/>
    </source>
</evidence>
<evidence type="ECO:0000256" key="4">
    <source>
        <dbReference type="ARBA" id="ARBA00023163"/>
    </source>
</evidence>
<keyword evidence="2" id="KW-0805">Transcription regulation</keyword>
<comment type="similarity">
    <text evidence="1">Belongs to the LysR transcriptional regulatory family.</text>
</comment>
<comment type="caution">
    <text evidence="6">The sequence shown here is derived from an EMBL/GenBank/DDBJ whole genome shotgun (WGS) entry which is preliminary data.</text>
</comment>
<dbReference type="AlphaFoldDB" id="A0A931DTP3"/>
<dbReference type="Pfam" id="PF00126">
    <property type="entry name" value="HTH_1"/>
    <property type="match status" value="1"/>
</dbReference>
<organism evidence="6 7">
    <name type="scientific">Actinomadura viridis</name>
    <dbReference type="NCBI Taxonomy" id="58110"/>
    <lineage>
        <taxon>Bacteria</taxon>
        <taxon>Bacillati</taxon>
        <taxon>Actinomycetota</taxon>
        <taxon>Actinomycetes</taxon>
        <taxon>Streptosporangiales</taxon>
        <taxon>Thermomonosporaceae</taxon>
        <taxon>Actinomadura</taxon>
    </lineage>
</organism>
<dbReference type="GO" id="GO:0003700">
    <property type="term" value="F:DNA-binding transcription factor activity"/>
    <property type="evidence" value="ECO:0007669"/>
    <property type="project" value="InterPro"/>
</dbReference>
<keyword evidence="7" id="KW-1185">Reference proteome</keyword>
<dbReference type="Proteomes" id="UP000614047">
    <property type="component" value="Unassembled WGS sequence"/>
</dbReference>
<feature type="domain" description="HTH lysR-type" evidence="5">
    <location>
        <begin position="1"/>
        <end position="58"/>
    </location>
</feature>
<dbReference type="PROSITE" id="PS50931">
    <property type="entry name" value="HTH_LYSR"/>
    <property type="match status" value="1"/>
</dbReference>
<sequence length="291" mass="30697">MELHLLRAFEAVARHGHYGRAARELALTQPALSKQIQSLEARAGGRLFDRGRHGAALTPLGTLLLPEARTLLRRADDLAGRMVRMARGEVGRMAVGFGLSSIQTAPRAVAAFRARYPDTAITLEDMSSSVQLDLLKSGELDVGFVRLPAGDGWGRLPVGGDRLALASTDPAARLEDGPFVGLARAKGPGLVDQVERYCAALGVRARPVQEAHDLQTVLALVAAGVGMALVPSEAAAIAPPPVTVTPIDHPAARWRIGAVWNPAFANAVTGRFIAVVEELTSASRAPENAVP</sequence>
<dbReference type="FunFam" id="1.10.10.10:FF:000001">
    <property type="entry name" value="LysR family transcriptional regulator"/>
    <property type="match status" value="1"/>
</dbReference>
<dbReference type="PANTHER" id="PTHR30346">
    <property type="entry name" value="TRANSCRIPTIONAL DUAL REGULATOR HCAR-RELATED"/>
    <property type="match status" value="1"/>
</dbReference>
<dbReference type="PRINTS" id="PR00039">
    <property type="entry name" value="HTHLYSR"/>
</dbReference>
<dbReference type="InterPro" id="IPR036388">
    <property type="entry name" value="WH-like_DNA-bd_sf"/>
</dbReference>
<dbReference type="CDD" id="cd08414">
    <property type="entry name" value="PBP2_LTTR_aromatics_like"/>
    <property type="match status" value="1"/>
</dbReference>
<dbReference type="InterPro" id="IPR000847">
    <property type="entry name" value="LysR_HTH_N"/>
</dbReference>
<evidence type="ECO:0000256" key="1">
    <source>
        <dbReference type="ARBA" id="ARBA00009437"/>
    </source>
</evidence>
<dbReference type="SUPFAM" id="SSF46785">
    <property type="entry name" value="Winged helix' DNA-binding domain"/>
    <property type="match status" value="1"/>
</dbReference>
<dbReference type="InterPro" id="IPR005119">
    <property type="entry name" value="LysR_subst-bd"/>
</dbReference>
<keyword evidence="3 6" id="KW-0238">DNA-binding</keyword>
<dbReference type="PANTHER" id="PTHR30346:SF28">
    <property type="entry name" value="HTH-TYPE TRANSCRIPTIONAL REGULATOR CYNR"/>
    <property type="match status" value="1"/>
</dbReference>
<dbReference type="GO" id="GO:0003677">
    <property type="term" value="F:DNA binding"/>
    <property type="evidence" value="ECO:0007669"/>
    <property type="project" value="UniProtKB-KW"/>
</dbReference>
<dbReference type="SUPFAM" id="SSF53850">
    <property type="entry name" value="Periplasmic binding protein-like II"/>
    <property type="match status" value="1"/>
</dbReference>
<reference evidence="6" key="1">
    <citation type="submission" date="2020-11" db="EMBL/GenBank/DDBJ databases">
        <title>Sequencing the genomes of 1000 actinobacteria strains.</title>
        <authorList>
            <person name="Klenk H.-P."/>
        </authorList>
    </citation>
    <scope>NUCLEOTIDE SEQUENCE</scope>
    <source>
        <strain evidence="6">DSM 43175</strain>
    </source>
</reference>
<accession>A0A931DTP3</accession>
<evidence type="ECO:0000313" key="7">
    <source>
        <dbReference type="Proteomes" id="UP000614047"/>
    </source>
</evidence>
<keyword evidence="4" id="KW-0804">Transcription</keyword>
<dbReference type="RefSeq" id="WP_197015418.1">
    <property type="nucleotide sequence ID" value="NZ_BAABES010000015.1"/>
</dbReference>
<dbReference type="EMBL" id="JADOUA010000001">
    <property type="protein sequence ID" value="MBG6093345.1"/>
    <property type="molecule type" value="Genomic_DNA"/>
</dbReference>
<evidence type="ECO:0000313" key="6">
    <source>
        <dbReference type="EMBL" id="MBG6093345.1"/>
    </source>
</evidence>